<dbReference type="InParanoid" id="A0A0D1ZXB3"/>
<evidence type="ECO:0000313" key="3">
    <source>
        <dbReference type="EMBL" id="KIV98699.1"/>
    </source>
</evidence>
<dbReference type="EMBL" id="KN847603">
    <property type="protein sequence ID" value="KIV98699.1"/>
    <property type="molecule type" value="Genomic_DNA"/>
</dbReference>
<feature type="compositionally biased region" description="Low complexity" evidence="1">
    <location>
        <begin position="329"/>
        <end position="338"/>
    </location>
</feature>
<evidence type="ECO:0000313" key="4">
    <source>
        <dbReference type="Proteomes" id="UP000053259"/>
    </source>
</evidence>
<feature type="region of interest" description="Disordered" evidence="1">
    <location>
        <begin position="204"/>
        <end position="347"/>
    </location>
</feature>
<dbReference type="VEuPathDB" id="FungiDB:PV09_09527"/>
<dbReference type="GeneID" id="27317500"/>
<evidence type="ECO:0000259" key="2">
    <source>
        <dbReference type="Pfam" id="PF08595"/>
    </source>
</evidence>
<dbReference type="GO" id="GO:0005829">
    <property type="term" value="C:cytosol"/>
    <property type="evidence" value="ECO:0007669"/>
    <property type="project" value="TreeGrafter"/>
</dbReference>
<dbReference type="Pfam" id="PF08595">
    <property type="entry name" value="RXT2_N"/>
    <property type="match status" value="1"/>
</dbReference>
<dbReference type="InterPro" id="IPR039602">
    <property type="entry name" value="Rxt2"/>
</dbReference>
<dbReference type="STRING" id="253628.A0A0D1ZXB3"/>
<feature type="compositionally biased region" description="Basic and acidic residues" evidence="1">
    <location>
        <begin position="261"/>
        <end position="280"/>
    </location>
</feature>
<dbReference type="Proteomes" id="UP000053259">
    <property type="component" value="Unassembled WGS sequence"/>
</dbReference>
<dbReference type="PANTHER" id="PTHR28232">
    <property type="entry name" value="TRANSCRIPTIONAL REGULATORY PROTEIN RXT2"/>
    <property type="match status" value="1"/>
</dbReference>
<organism evidence="3 4">
    <name type="scientific">Verruconis gallopava</name>
    <dbReference type="NCBI Taxonomy" id="253628"/>
    <lineage>
        <taxon>Eukaryota</taxon>
        <taxon>Fungi</taxon>
        <taxon>Dikarya</taxon>
        <taxon>Ascomycota</taxon>
        <taxon>Pezizomycotina</taxon>
        <taxon>Dothideomycetes</taxon>
        <taxon>Pleosporomycetidae</taxon>
        <taxon>Venturiales</taxon>
        <taxon>Sympoventuriaceae</taxon>
        <taxon>Verruconis</taxon>
    </lineage>
</organism>
<dbReference type="GO" id="GO:0033698">
    <property type="term" value="C:Rpd3L complex"/>
    <property type="evidence" value="ECO:0007669"/>
    <property type="project" value="TreeGrafter"/>
</dbReference>
<dbReference type="OrthoDB" id="441210at2759"/>
<accession>A0A0D1ZXB3</accession>
<feature type="domain" description="Transcriptional regulatory protein RXT2 N-terminal" evidence="2">
    <location>
        <begin position="37"/>
        <end position="171"/>
    </location>
</feature>
<proteinExistence type="predicted"/>
<feature type="compositionally biased region" description="Polar residues" evidence="1">
    <location>
        <begin position="204"/>
        <end position="220"/>
    </location>
</feature>
<name>A0A0D1ZXB3_9PEZI</name>
<protein>
    <recommendedName>
        <fullName evidence="2">Transcriptional regulatory protein RXT2 N-terminal domain-containing protein</fullName>
    </recommendedName>
</protein>
<dbReference type="RefSeq" id="XP_016208569.1">
    <property type="nucleotide sequence ID" value="XM_016363599.1"/>
</dbReference>
<reference evidence="3 4" key="1">
    <citation type="submission" date="2015-01" db="EMBL/GenBank/DDBJ databases">
        <title>The Genome Sequence of Ochroconis gallopava CBS43764.</title>
        <authorList>
            <consortium name="The Broad Institute Genomics Platform"/>
            <person name="Cuomo C."/>
            <person name="de Hoog S."/>
            <person name="Gorbushina A."/>
            <person name="Stielow B."/>
            <person name="Teixiera M."/>
            <person name="Abouelleil A."/>
            <person name="Chapman S.B."/>
            <person name="Priest M."/>
            <person name="Young S.K."/>
            <person name="Wortman J."/>
            <person name="Nusbaum C."/>
            <person name="Birren B."/>
        </authorList>
    </citation>
    <scope>NUCLEOTIDE SEQUENCE [LARGE SCALE GENOMIC DNA]</scope>
    <source>
        <strain evidence="3 4">CBS 43764</strain>
    </source>
</reference>
<dbReference type="HOGENOM" id="CLU_030828_0_0_1"/>
<dbReference type="PANTHER" id="PTHR28232:SF1">
    <property type="entry name" value="TRANSCRIPTIONAL REGULATORY PROTEIN RXT2"/>
    <property type="match status" value="1"/>
</dbReference>
<evidence type="ECO:0000256" key="1">
    <source>
        <dbReference type="SAM" id="MobiDB-lite"/>
    </source>
</evidence>
<sequence length="480" mass="53744">MAQQQQLILAEFIEKVKRENYRKDDPYFLDDDEPITTNRGNKLNRNAKNVRRGRLNSNTLFQKRIEHAGYKRDVISINPQYYTPEGEIVEDEEDIDEEDEPLDENIYRDIKLEDLLAPLAAAADLPSHPSLSQPYKERGLEEMIRNAEEQLHKQQDILYTIKNIYTGFRGDVAWAPMGMFRDSEGDKLLASIGRDDTLVVGSALSQDPATNGDSISSFQRNPDAGGMDEGEKSDGPTVEGVRQEQPSAGTDGVVQDEAIESIERTDHADTPLRHNGELHGADNSLANGATSGHGSLNGAAARQSEAGLAEDGSIEDGASSAPSRRMTTRRQANQTTRTPSPVRSISPVSYIPPVDPFFSFPTEAIPDPRMGLPQTMADETTLALTTYISKQEEIVRQLQELHGGLLRALKMRQDVWKWTRAEGHVGEMSDNEDWVDLEEWGIDPRDTRIKYTKGQQEDEGVDEEEERRGKRVRRAGRTKD</sequence>
<gene>
    <name evidence="3" type="ORF">PV09_09527</name>
</gene>
<dbReference type="AlphaFoldDB" id="A0A0D1ZXB3"/>
<keyword evidence="4" id="KW-1185">Reference proteome</keyword>
<feature type="region of interest" description="Disordered" evidence="1">
    <location>
        <begin position="446"/>
        <end position="480"/>
    </location>
</feature>
<feature type="compositionally biased region" description="Basic residues" evidence="1">
    <location>
        <begin position="469"/>
        <end position="480"/>
    </location>
</feature>
<dbReference type="InterPro" id="IPR013904">
    <property type="entry name" value="RXT2_N"/>
</dbReference>
<feature type="compositionally biased region" description="Polar residues" evidence="1">
    <location>
        <begin position="284"/>
        <end position="294"/>
    </location>
</feature>